<keyword evidence="2" id="KW-1133">Transmembrane helix</keyword>
<feature type="compositionally biased region" description="Polar residues" evidence="1">
    <location>
        <begin position="85"/>
        <end position="95"/>
    </location>
</feature>
<feature type="compositionally biased region" description="Basic and acidic residues" evidence="1">
    <location>
        <begin position="360"/>
        <end position="379"/>
    </location>
</feature>
<feature type="compositionally biased region" description="Basic residues" evidence="1">
    <location>
        <begin position="250"/>
        <end position="260"/>
    </location>
</feature>
<name>A8P7M0_COPC7</name>
<evidence type="ECO:0000313" key="4">
    <source>
        <dbReference type="Proteomes" id="UP000001861"/>
    </source>
</evidence>
<feature type="compositionally biased region" description="Basic and acidic residues" evidence="1">
    <location>
        <begin position="648"/>
        <end position="669"/>
    </location>
</feature>
<comment type="caution">
    <text evidence="3">The sequence shown here is derived from an EMBL/GenBank/DDBJ whole genome shotgun (WGS) entry which is preliminary data.</text>
</comment>
<dbReference type="OrthoDB" id="3062801at2759"/>
<feature type="region of interest" description="Disordered" evidence="1">
    <location>
        <begin position="360"/>
        <end position="411"/>
    </location>
</feature>
<dbReference type="KEGG" id="cci:CC1G_11089"/>
<feature type="transmembrane region" description="Helical" evidence="2">
    <location>
        <begin position="576"/>
        <end position="597"/>
    </location>
</feature>
<evidence type="ECO:0000313" key="3">
    <source>
        <dbReference type="EMBL" id="EAU82403.1"/>
    </source>
</evidence>
<organism evidence="3 4">
    <name type="scientific">Coprinopsis cinerea (strain Okayama-7 / 130 / ATCC MYA-4618 / FGSC 9003)</name>
    <name type="common">Inky cap fungus</name>
    <name type="synonym">Hormographiella aspergillata</name>
    <dbReference type="NCBI Taxonomy" id="240176"/>
    <lineage>
        <taxon>Eukaryota</taxon>
        <taxon>Fungi</taxon>
        <taxon>Dikarya</taxon>
        <taxon>Basidiomycota</taxon>
        <taxon>Agaricomycotina</taxon>
        <taxon>Agaricomycetes</taxon>
        <taxon>Agaricomycetidae</taxon>
        <taxon>Agaricales</taxon>
        <taxon>Agaricineae</taxon>
        <taxon>Psathyrellaceae</taxon>
        <taxon>Coprinopsis</taxon>
    </lineage>
</organism>
<sequence length="696" mass="77480">MTTPTSDLAVPFPSVQEPSESDGQSPQNDSATDSQASKMTSSDKLTALPSHRPPPIDTSHRLRTPSRASHFGITAAQRGYRRSLDASTSLPSLSNRDFGLHAPADQDYESWRRRSPARSFFRHHSPSGHSSPGRETPKARVSSESEPSHRHGHNVVQATIARLSGSRGTSEPSSMAASPPKRLSPLPVPHKHPESEPSAGYPHHRTDVPPTPPRMRSRAVSPLRIFQQWSNHGHSRSHRREEPFVPINPFKRKGQVKARRPGMGSRPGTNSTLDHESLGGSSGPYECQDVLPTSTIQELSEDVLFFVTDTFPRQLYLNFLLRLPAMYFTRVSRIFEDAEVSKPDIERMIEASFCDRERSLRDEEEGGRVHHDHDHEHEHGRHQRQRSGFGVFSSPTRTGEEASLPRQTISRGLPFPDEWTPTSVPPSLFRFKQSWEAFIDSLLREWKTFNIVSALLASAIVSMFQVPEAVEDPITRTAALLSLICALMSLSYGCMYIVRFGTMRSMTRASNWAEEAQKTKTLIWWNVWVMLAMPAVWMAWAMLLFITAIMSFVWRVGSDADPPPGERPPIPFNTALGPRIAITFVFVLGMVYLFLIISTLKRYGASRGKATEAILRAGVDDVRISVVGDVGESLAAVAVPLALKPKGDSRNHFSGGTERRGRERHRSPLVEESNSALGLVDMKPLALSKVESTSSF</sequence>
<accession>A8P7M0</accession>
<dbReference type="eggNOG" id="ENOG502SMR7">
    <property type="taxonomic scope" value="Eukaryota"/>
</dbReference>
<evidence type="ECO:0000256" key="1">
    <source>
        <dbReference type="SAM" id="MobiDB-lite"/>
    </source>
</evidence>
<feature type="compositionally biased region" description="Basic residues" evidence="1">
    <location>
        <begin position="113"/>
        <end position="126"/>
    </location>
</feature>
<dbReference type="Proteomes" id="UP000001861">
    <property type="component" value="Unassembled WGS sequence"/>
</dbReference>
<reference evidence="3 4" key="1">
    <citation type="journal article" date="2010" name="Proc. Natl. Acad. Sci. U.S.A.">
        <title>Insights into evolution of multicellular fungi from the assembled chromosomes of the mushroom Coprinopsis cinerea (Coprinus cinereus).</title>
        <authorList>
            <person name="Stajich J.E."/>
            <person name="Wilke S.K."/>
            <person name="Ahren D."/>
            <person name="Au C.H."/>
            <person name="Birren B.W."/>
            <person name="Borodovsky M."/>
            <person name="Burns C."/>
            <person name="Canback B."/>
            <person name="Casselton L.A."/>
            <person name="Cheng C.K."/>
            <person name="Deng J."/>
            <person name="Dietrich F.S."/>
            <person name="Fargo D.C."/>
            <person name="Farman M.L."/>
            <person name="Gathman A.C."/>
            <person name="Goldberg J."/>
            <person name="Guigo R."/>
            <person name="Hoegger P.J."/>
            <person name="Hooker J.B."/>
            <person name="Huggins A."/>
            <person name="James T.Y."/>
            <person name="Kamada T."/>
            <person name="Kilaru S."/>
            <person name="Kodira C."/>
            <person name="Kues U."/>
            <person name="Kupfer D."/>
            <person name="Kwan H.S."/>
            <person name="Lomsadze A."/>
            <person name="Li W."/>
            <person name="Lilly W.W."/>
            <person name="Ma L.J."/>
            <person name="Mackey A.J."/>
            <person name="Manning G."/>
            <person name="Martin F."/>
            <person name="Muraguchi H."/>
            <person name="Natvig D.O."/>
            <person name="Palmerini H."/>
            <person name="Ramesh M.A."/>
            <person name="Rehmeyer C.J."/>
            <person name="Roe B.A."/>
            <person name="Shenoy N."/>
            <person name="Stanke M."/>
            <person name="Ter-Hovhannisyan V."/>
            <person name="Tunlid A."/>
            <person name="Velagapudi R."/>
            <person name="Vision T.J."/>
            <person name="Zeng Q."/>
            <person name="Zolan M.E."/>
            <person name="Pukkila P.J."/>
        </authorList>
    </citation>
    <scope>NUCLEOTIDE SEQUENCE [LARGE SCALE GENOMIC DNA]</scope>
    <source>
        <strain evidence="4">Okayama-7 / 130 / ATCC MYA-4618 / FGSC 9003</strain>
    </source>
</reference>
<feature type="region of interest" description="Disordered" evidence="1">
    <location>
        <begin position="1"/>
        <end position="281"/>
    </location>
</feature>
<dbReference type="RefSeq" id="XP_001839389.1">
    <property type="nucleotide sequence ID" value="XM_001839337.1"/>
</dbReference>
<feature type="compositionally biased region" description="Polar residues" evidence="1">
    <location>
        <begin position="166"/>
        <end position="176"/>
    </location>
</feature>
<gene>
    <name evidence="3" type="ORF">CC1G_11089</name>
</gene>
<feature type="compositionally biased region" description="Basic and acidic residues" evidence="1">
    <location>
        <begin position="135"/>
        <end position="149"/>
    </location>
</feature>
<dbReference type="InParanoid" id="A8P7M0"/>
<dbReference type="VEuPathDB" id="FungiDB:CC1G_11089"/>
<feature type="transmembrane region" description="Helical" evidence="2">
    <location>
        <begin position="527"/>
        <end position="556"/>
    </location>
</feature>
<feature type="compositionally biased region" description="Polar residues" evidence="1">
    <location>
        <begin position="16"/>
        <end position="44"/>
    </location>
</feature>
<dbReference type="GeneID" id="6016003"/>
<dbReference type="OMA" id="FENDRMS"/>
<keyword evidence="4" id="KW-1185">Reference proteome</keyword>
<feature type="transmembrane region" description="Helical" evidence="2">
    <location>
        <begin position="478"/>
        <end position="498"/>
    </location>
</feature>
<dbReference type="EMBL" id="AACS02000005">
    <property type="protein sequence ID" value="EAU82403.1"/>
    <property type="molecule type" value="Genomic_DNA"/>
</dbReference>
<evidence type="ECO:0000256" key="2">
    <source>
        <dbReference type="SAM" id="Phobius"/>
    </source>
</evidence>
<proteinExistence type="predicted"/>
<keyword evidence="2" id="KW-0812">Transmembrane</keyword>
<protein>
    <submittedName>
        <fullName evidence="3">Uncharacterized protein</fullName>
    </submittedName>
</protein>
<dbReference type="AlphaFoldDB" id="A8P7M0"/>
<feature type="region of interest" description="Disordered" evidence="1">
    <location>
        <begin position="648"/>
        <end position="675"/>
    </location>
</feature>
<keyword evidence="2" id="KW-0472">Membrane</keyword>